<evidence type="ECO:0000313" key="1">
    <source>
        <dbReference type="Proteomes" id="UP000515140"/>
    </source>
</evidence>
<protein>
    <submittedName>
        <fullName evidence="2 3">A-kinase anchor protein 14</fullName>
    </submittedName>
</protein>
<dbReference type="KEGG" id="pcw:110200017"/>
<dbReference type="CTD" id="158798"/>
<dbReference type="RefSeq" id="XP_020830761.1">
    <property type="nucleotide sequence ID" value="XM_020975102.1"/>
</dbReference>
<dbReference type="GeneID" id="110200017"/>
<evidence type="ECO:0000313" key="2">
    <source>
        <dbReference type="RefSeq" id="XP_020830761.1"/>
    </source>
</evidence>
<dbReference type="OMA" id="FHYIYCV"/>
<dbReference type="InterPro" id="IPR025663">
    <property type="entry name" value="AKAP_28"/>
</dbReference>
<dbReference type="GO" id="GO:0034237">
    <property type="term" value="F:protein kinase A regulatory subunit binding"/>
    <property type="evidence" value="ECO:0007669"/>
    <property type="project" value="TreeGrafter"/>
</dbReference>
<name>A0A6P5JI47_PHACI</name>
<dbReference type="PANTHER" id="PTHR35075:SF1">
    <property type="entry name" value="A-KINASE ANCHOR PROTEIN 14"/>
    <property type="match status" value="1"/>
</dbReference>
<dbReference type="RefSeq" id="XP_020830762.1">
    <property type="nucleotide sequence ID" value="XM_020975103.1"/>
</dbReference>
<dbReference type="GeneTree" id="ENSGT00390000003444"/>
<evidence type="ECO:0000313" key="3">
    <source>
        <dbReference type="RefSeq" id="XP_020830762.1"/>
    </source>
</evidence>
<organism evidence="1 2">
    <name type="scientific">Phascolarctos cinereus</name>
    <name type="common">Koala</name>
    <dbReference type="NCBI Taxonomy" id="38626"/>
    <lineage>
        <taxon>Eukaryota</taxon>
        <taxon>Metazoa</taxon>
        <taxon>Chordata</taxon>
        <taxon>Craniata</taxon>
        <taxon>Vertebrata</taxon>
        <taxon>Euteleostomi</taxon>
        <taxon>Mammalia</taxon>
        <taxon>Metatheria</taxon>
        <taxon>Diprotodontia</taxon>
        <taxon>Phascolarctidae</taxon>
        <taxon>Phascolarctos</taxon>
    </lineage>
</organism>
<dbReference type="Proteomes" id="UP000515140">
    <property type="component" value="Unplaced"/>
</dbReference>
<proteinExistence type="predicted"/>
<dbReference type="Pfam" id="PF14469">
    <property type="entry name" value="AKAP28"/>
    <property type="match status" value="1"/>
</dbReference>
<dbReference type="InterPro" id="IPR053084">
    <property type="entry name" value="AKAP"/>
</dbReference>
<gene>
    <name evidence="2 3" type="primary">AKAP14</name>
</gene>
<dbReference type="PANTHER" id="PTHR35075">
    <property type="entry name" value="A-KINASE ANCHOR PROTEIN 14"/>
    <property type="match status" value="1"/>
</dbReference>
<sequence length="166" mass="19870">MDTETSSTDEEEKSIQIKQEVILAAVRTLEDLENPLKNIQWTTCNNFTVELGRQQIEEYISTWEFHESWLHWSEYLEKEELEFSVRYHYRVRWSITTSRMPLPRATACVFFLIEISKVKPKSLPVEVFYILESHKHVHRPGKSCFREKWLKDIIESKIILMNSISF</sequence>
<dbReference type="AlphaFoldDB" id="A0A6P5JI47"/>
<reference evidence="2 3" key="1">
    <citation type="submission" date="2025-04" db="UniProtKB">
        <authorList>
            <consortium name="RefSeq"/>
        </authorList>
    </citation>
    <scope>IDENTIFICATION</scope>
    <source>
        <tissue evidence="2 3">Spleen</tissue>
    </source>
</reference>
<dbReference type="GO" id="GO:0005952">
    <property type="term" value="C:cAMP-dependent protein kinase complex"/>
    <property type="evidence" value="ECO:0007669"/>
    <property type="project" value="TreeGrafter"/>
</dbReference>
<keyword evidence="1" id="KW-1185">Reference proteome</keyword>
<accession>A0A6P5JI47</accession>